<name>A0A100XF49_MYCTH</name>
<dbReference type="InterPro" id="IPR027843">
    <property type="entry name" value="DUF4440"/>
</dbReference>
<dbReference type="EMBL" id="BCTB01000017">
    <property type="protein sequence ID" value="GAT15466.1"/>
    <property type="molecule type" value="Genomic_DNA"/>
</dbReference>
<dbReference type="Gene3D" id="3.10.450.50">
    <property type="match status" value="1"/>
</dbReference>
<sequence>MDIEDEQDIAAVMTATTDLWRAHDMAAWGRYFTEDADFIAHSGLWWTSRRDNVEGHQDVPADVIAGKTHYTQQVESVAEVAPGVALVHTRWNWPDPEPGARDRAGVISYLLVQRDGRWLIRAAHNTRSR</sequence>
<dbReference type="STRING" id="1797.RMCT_2436"/>
<dbReference type="SUPFAM" id="SSF54427">
    <property type="entry name" value="NTF2-like"/>
    <property type="match status" value="1"/>
</dbReference>
<organism evidence="2 3">
    <name type="scientific">Mycolicibacterium thermoresistibile</name>
    <name type="common">Mycobacterium thermoresistibile</name>
    <dbReference type="NCBI Taxonomy" id="1797"/>
    <lineage>
        <taxon>Bacteria</taxon>
        <taxon>Bacillati</taxon>
        <taxon>Actinomycetota</taxon>
        <taxon>Actinomycetes</taxon>
        <taxon>Mycobacteriales</taxon>
        <taxon>Mycobacteriaceae</taxon>
        <taxon>Mycolicibacterium</taxon>
    </lineage>
</organism>
<dbReference type="RefSeq" id="WP_003927849.1">
    <property type="nucleotide sequence ID" value="NZ_BCTB01000017.1"/>
</dbReference>
<reference evidence="3" key="2">
    <citation type="submission" date="2016-02" db="EMBL/GenBank/DDBJ databases">
        <title>Draft genome sequence of five rapidly growing Mycobacterium species.</title>
        <authorList>
            <person name="Katahira K."/>
            <person name="Gotou Y."/>
            <person name="Iida K."/>
            <person name="Ogura Y."/>
            <person name="Hayashi T."/>
        </authorList>
    </citation>
    <scope>NUCLEOTIDE SEQUENCE [LARGE SCALE GENOMIC DNA]</scope>
    <source>
        <strain evidence="3">JCM6362</strain>
    </source>
</reference>
<dbReference type="OrthoDB" id="582586at2"/>
<gene>
    <name evidence="2" type="ORF">RMCT_2436</name>
</gene>
<evidence type="ECO:0000313" key="2">
    <source>
        <dbReference type="EMBL" id="GAT15466.1"/>
    </source>
</evidence>
<comment type="caution">
    <text evidence="2">The sequence shown here is derived from an EMBL/GenBank/DDBJ whole genome shotgun (WGS) entry which is preliminary data.</text>
</comment>
<dbReference type="InterPro" id="IPR011944">
    <property type="entry name" value="Steroid_delta5-4_isomerase"/>
</dbReference>
<dbReference type="Proteomes" id="UP000069654">
    <property type="component" value="Unassembled WGS sequence"/>
</dbReference>
<dbReference type="NCBIfam" id="TIGR02246">
    <property type="entry name" value="SgcJ/EcaC family oxidoreductase"/>
    <property type="match status" value="1"/>
</dbReference>
<dbReference type="Pfam" id="PF14534">
    <property type="entry name" value="DUF4440"/>
    <property type="match status" value="1"/>
</dbReference>
<protein>
    <recommendedName>
        <fullName evidence="1">DUF4440 domain-containing protein</fullName>
    </recommendedName>
</protein>
<reference evidence="2 3" key="1">
    <citation type="journal article" date="2016" name="Genome Announc.">
        <title>Draft Genome Sequences of Five Rapidly Growing Mycobacterium Species, M. thermoresistibile, M. fortuitum subsp. acetamidolyticum, M. canariasense, M. brisbanense, and M. novocastrense.</title>
        <authorList>
            <person name="Katahira K."/>
            <person name="Ogura Y."/>
            <person name="Gotoh Y."/>
            <person name="Hayashi T."/>
        </authorList>
    </citation>
    <scope>NUCLEOTIDE SEQUENCE [LARGE SCALE GENOMIC DNA]</scope>
    <source>
        <strain evidence="2 3">JCM6362</strain>
    </source>
</reference>
<evidence type="ECO:0000313" key="3">
    <source>
        <dbReference type="Proteomes" id="UP000069654"/>
    </source>
</evidence>
<proteinExistence type="predicted"/>
<feature type="domain" description="DUF4440" evidence="1">
    <location>
        <begin position="9"/>
        <end position="120"/>
    </location>
</feature>
<accession>A0A100XF49</accession>
<dbReference type="AlphaFoldDB" id="A0A100XF49"/>
<dbReference type="InterPro" id="IPR032710">
    <property type="entry name" value="NTF2-like_dom_sf"/>
</dbReference>
<evidence type="ECO:0000259" key="1">
    <source>
        <dbReference type="Pfam" id="PF14534"/>
    </source>
</evidence>